<keyword evidence="23" id="KW-1185">Reference proteome</keyword>
<name>A0AAN7E8D8_QUERU</name>
<feature type="transmembrane region" description="Helical" evidence="20">
    <location>
        <begin position="257"/>
        <end position="278"/>
    </location>
</feature>
<dbReference type="InterPro" id="IPR001245">
    <property type="entry name" value="Ser-Thr/Tyr_kinase_cat_dom"/>
</dbReference>
<evidence type="ECO:0000256" key="3">
    <source>
        <dbReference type="ARBA" id="ARBA00012513"/>
    </source>
</evidence>
<dbReference type="Proteomes" id="UP001324115">
    <property type="component" value="Unassembled WGS sequence"/>
</dbReference>
<comment type="subcellular location">
    <subcellularLocation>
        <location evidence="1">Membrane</location>
        <topology evidence="1">Single-pass membrane protein</topology>
    </subcellularLocation>
</comment>
<reference evidence="22 23" key="1">
    <citation type="journal article" date="2023" name="G3 (Bethesda)">
        <title>A haplotype-resolved chromosome-scale genome for Quercus rubra L. provides insights into the genetics of adaptive traits for red oak species.</title>
        <authorList>
            <person name="Kapoor B."/>
            <person name="Jenkins J."/>
            <person name="Schmutz J."/>
            <person name="Zhebentyayeva T."/>
            <person name="Kuelheim C."/>
            <person name="Coggeshall M."/>
            <person name="Heim C."/>
            <person name="Lasky J.R."/>
            <person name="Leites L."/>
            <person name="Islam-Faridi N."/>
            <person name="Romero-Severson J."/>
            <person name="DeLeo V.L."/>
            <person name="Lucas S.M."/>
            <person name="Lazic D."/>
            <person name="Gailing O."/>
            <person name="Carlson J."/>
            <person name="Staton M."/>
        </authorList>
    </citation>
    <scope>NUCLEOTIDE SEQUENCE [LARGE SCALE GENOMIC DNA]</scope>
    <source>
        <strain evidence="22">Pseudo-F2</strain>
    </source>
</reference>
<evidence type="ECO:0000256" key="15">
    <source>
        <dbReference type="ARBA" id="ARBA00023170"/>
    </source>
</evidence>
<evidence type="ECO:0000256" key="20">
    <source>
        <dbReference type="SAM" id="Phobius"/>
    </source>
</evidence>
<dbReference type="Gene3D" id="3.80.10.10">
    <property type="entry name" value="Ribonuclease Inhibitor"/>
    <property type="match status" value="2"/>
</dbReference>
<dbReference type="InterPro" id="IPR013210">
    <property type="entry name" value="LRR_N_plant-typ"/>
</dbReference>
<keyword evidence="10" id="KW-0547">Nucleotide-binding</keyword>
<accession>A0AAN7E8D8</accession>
<comment type="catalytic activity">
    <reaction evidence="17">
        <text>L-threonyl-[protein] + ATP = O-phospho-L-threonyl-[protein] + ADP + H(+)</text>
        <dbReference type="Rhea" id="RHEA:46608"/>
        <dbReference type="Rhea" id="RHEA-COMP:11060"/>
        <dbReference type="Rhea" id="RHEA-COMP:11605"/>
        <dbReference type="ChEBI" id="CHEBI:15378"/>
        <dbReference type="ChEBI" id="CHEBI:30013"/>
        <dbReference type="ChEBI" id="CHEBI:30616"/>
        <dbReference type="ChEBI" id="CHEBI:61977"/>
        <dbReference type="ChEBI" id="CHEBI:456216"/>
        <dbReference type="EC" id="2.7.11.1"/>
    </reaction>
</comment>
<dbReference type="InterPro" id="IPR000719">
    <property type="entry name" value="Prot_kinase_dom"/>
</dbReference>
<evidence type="ECO:0000256" key="7">
    <source>
        <dbReference type="ARBA" id="ARBA00022692"/>
    </source>
</evidence>
<feature type="region of interest" description="Disordered" evidence="19">
    <location>
        <begin position="620"/>
        <end position="639"/>
    </location>
</feature>
<dbReference type="Gene3D" id="1.10.510.10">
    <property type="entry name" value="Transferase(Phosphotransferase) domain 1"/>
    <property type="match status" value="1"/>
</dbReference>
<comment type="caution">
    <text evidence="22">The sequence shown here is derived from an EMBL/GenBank/DDBJ whole genome shotgun (WGS) entry which is preliminary data.</text>
</comment>
<keyword evidence="6" id="KW-0808">Transferase</keyword>
<evidence type="ECO:0000313" key="22">
    <source>
        <dbReference type="EMBL" id="KAK4564713.1"/>
    </source>
</evidence>
<dbReference type="InterPro" id="IPR032675">
    <property type="entry name" value="LRR_dom_sf"/>
</dbReference>
<keyword evidence="12" id="KW-0067">ATP-binding</keyword>
<keyword evidence="8" id="KW-0732">Signal</keyword>
<dbReference type="EC" id="2.7.11.1" evidence="3"/>
<dbReference type="PROSITE" id="PS50011">
    <property type="entry name" value="PROTEIN_KINASE_DOM"/>
    <property type="match status" value="1"/>
</dbReference>
<dbReference type="Gene3D" id="3.30.200.20">
    <property type="entry name" value="Phosphorylase Kinase, domain 1"/>
    <property type="match status" value="1"/>
</dbReference>
<evidence type="ECO:0000256" key="1">
    <source>
        <dbReference type="ARBA" id="ARBA00004167"/>
    </source>
</evidence>
<keyword evidence="15" id="KW-0675">Receptor</keyword>
<evidence type="ECO:0000256" key="9">
    <source>
        <dbReference type="ARBA" id="ARBA00022737"/>
    </source>
</evidence>
<keyword evidence="5" id="KW-0433">Leucine-rich repeat</keyword>
<keyword evidence="14 20" id="KW-0472">Membrane</keyword>
<evidence type="ECO:0000256" key="19">
    <source>
        <dbReference type="SAM" id="MobiDB-lite"/>
    </source>
</evidence>
<dbReference type="FunFam" id="3.30.200.20:FF:000307">
    <property type="entry name" value="pollen receptor-like kinase 1"/>
    <property type="match status" value="1"/>
</dbReference>
<dbReference type="InterPro" id="IPR046959">
    <property type="entry name" value="PRK1-6/SRF4-like"/>
</dbReference>
<dbReference type="EMBL" id="JAXUIC010000011">
    <property type="protein sequence ID" value="KAK4564713.1"/>
    <property type="molecule type" value="Genomic_DNA"/>
</dbReference>
<dbReference type="Pfam" id="PF07714">
    <property type="entry name" value="PK_Tyr_Ser-Thr"/>
    <property type="match status" value="1"/>
</dbReference>
<evidence type="ECO:0000256" key="13">
    <source>
        <dbReference type="ARBA" id="ARBA00022989"/>
    </source>
</evidence>
<feature type="compositionally biased region" description="Basic and acidic residues" evidence="19">
    <location>
        <begin position="296"/>
        <end position="307"/>
    </location>
</feature>
<evidence type="ECO:0000256" key="14">
    <source>
        <dbReference type="ARBA" id="ARBA00023136"/>
    </source>
</evidence>
<evidence type="ECO:0000256" key="16">
    <source>
        <dbReference type="ARBA" id="ARBA00023180"/>
    </source>
</evidence>
<gene>
    <name evidence="22" type="ORF">RGQ29_006690</name>
</gene>
<evidence type="ECO:0000256" key="10">
    <source>
        <dbReference type="ARBA" id="ARBA00022741"/>
    </source>
</evidence>
<dbReference type="PANTHER" id="PTHR48007:SF64">
    <property type="entry name" value="POLLEN RECEPTOR-LIKE KINASE 1"/>
    <property type="match status" value="1"/>
</dbReference>
<evidence type="ECO:0000256" key="4">
    <source>
        <dbReference type="ARBA" id="ARBA00022553"/>
    </source>
</evidence>
<keyword evidence="11" id="KW-0418">Kinase</keyword>
<dbReference type="SUPFAM" id="SSF56112">
    <property type="entry name" value="Protein kinase-like (PK-like)"/>
    <property type="match status" value="1"/>
</dbReference>
<feature type="region of interest" description="Disordered" evidence="19">
    <location>
        <begin position="286"/>
        <end position="319"/>
    </location>
</feature>
<evidence type="ECO:0000256" key="8">
    <source>
        <dbReference type="ARBA" id="ARBA00022729"/>
    </source>
</evidence>
<keyword evidence="7 20" id="KW-0812">Transmembrane</keyword>
<dbReference type="GO" id="GO:0016020">
    <property type="term" value="C:membrane"/>
    <property type="evidence" value="ECO:0007669"/>
    <property type="project" value="UniProtKB-SubCell"/>
</dbReference>
<comment type="catalytic activity">
    <reaction evidence="18">
        <text>L-seryl-[protein] + ATP = O-phospho-L-seryl-[protein] + ADP + H(+)</text>
        <dbReference type="Rhea" id="RHEA:17989"/>
        <dbReference type="Rhea" id="RHEA-COMP:9863"/>
        <dbReference type="Rhea" id="RHEA-COMP:11604"/>
        <dbReference type="ChEBI" id="CHEBI:15378"/>
        <dbReference type="ChEBI" id="CHEBI:29999"/>
        <dbReference type="ChEBI" id="CHEBI:30616"/>
        <dbReference type="ChEBI" id="CHEBI:83421"/>
        <dbReference type="ChEBI" id="CHEBI:456216"/>
        <dbReference type="EC" id="2.7.11.1"/>
    </reaction>
</comment>
<dbReference type="SUPFAM" id="SSF52058">
    <property type="entry name" value="L domain-like"/>
    <property type="match status" value="1"/>
</dbReference>
<dbReference type="Pfam" id="PF13855">
    <property type="entry name" value="LRR_8"/>
    <property type="match status" value="1"/>
</dbReference>
<dbReference type="AlphaFoldDB" id="A0AAN7E8D8"/>
<feature type="domain" description="Protein kinase" evidence="21">
    <location>
        <begin position="347"/>
        <end position="621"/>
    </location>
</feature>
<comment type="similarity">
    <text evidence="2">Belongs to the protein kinase superfamily. Ser/Thr protein kinase family.</text>
</comment>
<dbReference type="InterPro" id="IPR011009">
    <property type="entry name" value="Kinase-like_dom_sf"/>
</dbReference>
<evidence type="ECO:0000313" key="23">
    <source>
        <dbReference type="Proteomes" id="UP001324115"/>
    </source>
</evidence>
<keyword evidence="13 20" id="KW-1133">Transmembrane helix</keyword>
<keyword evidence="16" id="KW-0325">Glycoprotein</keyword>
<protein>
    <recommendedName>
        <fullName evidence="3">non-specific serine/threonine protein kinase</fullName>
        <ecNumber evidence="3">2.7.11.1</ecNumber>
    </recommendedName>
</protein>
<feature type="compositionally biased region" description="Acidic residues" evidence="19">
    <location>
        <begin position="621"/>
        <end position="639"/>
    </location>
</feature>
<evidence type="ECO:0000256" key="11">
    <source>
        <dbReference type="ARBA" id="ARBA00022777"/>
    </source>
</evidence>
<dbReference type="FunFam" id="1.10.510.10:FF:000480">
    <property type="entry name" value="Pollen receptor-like kinase 1"/>
    <property type="match status" value="1"/>
</dbReference>
<dbReference type="FunFam" id="3.80.10.10:FF:000041">
    <property type="entry name" value="LRR receptor-like serine/threonine-protein kinase ERECTA"/>
    <property type="match status" value="1"/>
</dbReference>
<dbReference type="Pfam" id="PF08263">
    <property type="entry name" value="LRRNT_2"/>
    <property type="match status" value="1"/>
</dbReference>
<organism evidence="22 23">
    <name type="scientific">Quercus rubra</name>
    <name type="common">Northern red oak</name>
    <name type="synonym">Quercus borealis</name>
    <dbReference type="NCBI Taxonomy" id="3512"/>
    <lineage>
        <taxon>Eukaryota</taxon>
        <taxon>Viridiplantae</taxon>
        <taxon>Streptophyta</taxon>
        <taxon>Embryophyta</taxon>
        <taxon>Tracheophyta</taxon>
        <taxon>Spermatophyta</taxon>
        <taxon>Magnoliopsida</taxon>
        <taxon>eudicotyledons</taxon>
        <taxon>Gunneridae</taxon>
        <taxon>Pentapetalae</taxon>
        <taxon>rosids</taxon>
        <taxon>fabids</taxon>
        <taxon>Fagales</taxon>
        <taxon>Fagaceae</taxon>
        <taxon>Quercus</taxon>
    </lineage>
</organism>
<dbReference type="GO" id="GO:0005524">
    <property type="term" value="F:ATP binding"/>
    <property type="evidence" value="ECO:0007669"/>
    <property type="project" value="UniProtKB-KW"/>
</dbReference>
<keyword evidence="4" id="KW-0597">Phosphoprotein</keyword>
<dbReference type="Pfam" id="PF00560">
    <property type="entry name" value="LRR_1"/>
    <property type="match status" value="1"/>
</dbReference>
<evidence type="ECO:0000256" key="18">
    <source>
        <dbReference type="ARBA" id="ARBA00048679"/>
    </source>
</evidence>
<proteinExistence type="inferred from homology"/>
<evidence type="ECO:0000256" key="2">
    <source>
        <dbReference type="ARBA" id="ARBA00008684"/>
    </source>
</evidence>
<evidence type="ECO:0000259" key="21">
    <source>
        <dbReference type="PROSITE" id="PS50011"/>
    </source>
</evidence>
<evidence type="ECO:0000256" key="6">
    <source>
        <dbReference type="ARBA" id="ARBA00022679"/>
    </source>
</evidence>
<evidence type="ECO:0000256" key="12">
    <source>
        <dbReference type="ARBA" id="ARBA00022840"/>
    </source>
</evidence>
<feature type="transmembrane region" description="Helical" evidence="20">
    <location>
        <begin position="22"/>
        <end position="43"/>
    </location>
</feature>
<evidence type="ECO:0000256" key="5">
    <source>
        <dbReference type="ARBA" id="ARBA00022614"/>
    </source>
</evidence>
<dbReference type="PANTHER" id="PTHR48007">
    <property type="entry name" value="LEUCINE-RICH REPEAT RECEPTOR-LIKE PROTEIN KINASE PXC1"/>
    <property type="match status" value="1"/>
</dbReference>
<dbReference type="InterPro" id="IPR001611">
    <property type="entry name" value="Leu-rich_rpt"/>
</dbReference>
<dbReference type="GO" id="GO:0004674">
    <property type="term" value="F:protein serine/threonine kinase activity"/>
    <property type="evidence" value="ECO:0007669"/>
    <property type="project" value="UniProtKB-EC"/>
</dbReference>
<feature type="compositionally biased region" description="Polar residues" evidence="19">
    <location>
        <begin position="308"/>
        <end position="319"/>
    </location>
</feature>
<keyword evidence="9" id="KW-0677">Repeat</keyword>
<evidence type="ECO:0000256" key="17">
    <source>
        <dbReference type="ARBA" id="ARBA00047899"/>
    </source>
</evidence>
<sequence length="639" mass="70998">MGVHAAPVMRARPYYTKARNNLRSLLVSIFMFLHVVIHVVSGASESETLIKFKGFLENNKALTSWRSGTTPCSGNVPNWVGVHCLQGKVWGIKLENMGLKGVINVESLMSLPHLRTLSFMNNHFDGPLPDLKKLPALKSVYLSHNNFSGPIPSDAFFNMLWLKKLYLAYNKFTGTIPISLSPLPKLLELRLEYNQFEGKIPNLRQGQSLQSFNVSYNNLDGLIPGSFAMADSSCFLGNKGLCGGPLSKCGKTSKGSVIVVVIVVGLALGAIGAVIFILSCRSKPVSSVEAPSSKSGSEKKTGIKESEQASYGSPDPSGSGNKKVLCTLKLTFVRDDREMFDLQDLLRASAEILGSGCFGSSYKAGLMTGSVMVVKRFKQMNNVGKEEFQEHMRKLGSFSHPNLLPLVAYYYRKEEKLLVYDYVAKGSLADHIHGHKALGQLSLDWPTRLKIVKGIAKGLQYLYTELPSLIVPHGHLKSSNVLLNEYWEPLLTDYGLVPVVNQEHAQQLMVVYKSPEYSQLGRITKKTDVWSFGILILEILTGKIPSNFLQKCKGSEEELASWVNSIVPEEWTEEVFDKEMGPIWGSEGEMLKLLKIGLDCCEGDVEKRCDWKEVVERIEELREEDGDDDDDDDDFSYTS</sequence>